<evidence type="ECO:0000313" key="1">
    <source>
        <dbReference type="EMBL" id="KJA19544.1"/>
    </source>
</evidence>
<evidence type="ECO:0000313" key="2">
    <source>
        <dbReference type="Proteomes" id="UP000054270"/>
    </source>
</evidence>
<dbReference type="EMBL" id="KN817576">
    <property type="protein sequence ID" value="KJA19544.1"/>
    <property type="molecule type" value="Genomic_DNA"/>
</dbReference>
<protein>
    <submittedName>
        <fullName evidence="1">Uncharacterized protein</fullName>
    </submittedName>
</protein>
<dbReference type="Proteomes" id="UP000054270">
    <property type="component" value="Unassembled WGS sequence"/>
</dbReference>
<keyword evidence="2" id="KW-1185">Reference proteome</keyword>
<sequence length="196" mass="21875">MNDRGTRRVSALVHPPRTCTPGAAALLPVLSVSRPLNFPHSPRLPPPSGCGRAEGLASALHWKQSSHRPLMCCLWRCPPLRIPRVSRASLKPVSAEPYAPAPPAARGPPHKLCCTYRQMQARLVLFTAAGGGLLPAMRERGRADNTYSAPSMYSRWSSLRYAHFFHCTQIRFLSMSKLRRLRVRRSRFTPKAARDT</sequence>
<dbReference type="AlphaFoldDB" id="A0A0D2NKY8"/>
<proteinExistence type="predicted"/>
<gene>
    <name evidence="1" type="ORF">HYPSUDRAFT_857683</name>
</gene>
<name>A0A0D2NKY8_HYPSF</name>
<reference evidence="2" key="1">
    <citation type="submission" date="2014-04" db="EMBL/GenBank/DDBJ databases">
        <title>Evolutionary Origins and Diversification of the Mycorrhizal Mutualists.</title>
        <authorList>
            <consortium name="DOE Joint Genome Institute"/>
            <consortium name="Mycorrhizal Genomics Consortium"/>
            <person name="Kohler A."/>
            <person name="Kuo A."/>
            <person name="Nagy L.G."/>
            <person name="Floudas D."/>
            <person name="Copeland A."/>
            <person name="Barry K.W."/>
            <person name="Cichocki N."/>
            <person name="Veneault-Fourrey C."/>
            <person name="LaButti K."/>
            <person name="Lindquist E.A."/>
            <person name="Lipzen A."/>
            <person name="Lundell T."/>
            <person name="Morin E."/>
            <person name="Murat C."/>
            <person name="Riley R."/>
            <person name="Ohm R."/>
            <person name="Sun H."/>
            <person name="Tunlid A."/>
            <person name="Henrissat B."/>
            <person name="Grigoriev I.V."/>
            <person name="Hibbett D.S."/>
            <person name="Martin F."/>
        </authorList>
    </citation>
    <scope>NUCLEOTIDE SEQUENCE [LARGE SCALE GENOMIC DNA]</scope>
    <source>
        <strain evidence="2">FD-334 SS-4</strain>
    </source>
</reference>
<accession>A0A0D2NKY8</accession>
<organism evidence="1 2">
    <name type="scientific">Hypholoma sublateritium (strain FD-334 SS-4)</name>
    <dbReference type="NCBI Taxonomy" id="945553"/>
    <lineage>
        <taxon>Eukaryota</taxon>
        <taxon>Fungi</taxon>
        <taxon>Dikarya</taxon>
        <taxon>Basidiomycota</taxon>
        <taxon>Agaricomycotina</taxon>
        <taxon>Agaricomycetes</taxon>
        <taxon>Agaricomycetidae</taxon>
        <taxon>Agaricales</taxon>
        <taxon>Agaricineae</taxon>
        <taxon>Strophariaceae</taxon>
        <taxon>Hypholoma</taxon>
    </lineage>
</organism>